<dbReference type="KEGG" id="ehx:EMIHUDRAFT_420425"/>
<dbReference type="OMA" id="LIWLMAP"/>
<dbReference type="AlphaFoldDB" id="A0A0D3J4E0"/>
<dbReference type="Proteomes" id="UP000013827">
    <property type="component" value="Unassembled WGS sequence"/>
</dbReference>
<dbReference type="eggNOG" id="ENOG502S6DN">
    <property type="taxonomic scope" value="Eukaryota"/>
</dbReference>
<organism evidence="1 2">
    <name type="scientific">Emiliania huxleyi (strain CCMP1516)</name>
    <dbReference type="NCBI Taxonomy" id="280463"/>
    <lineage>
        <taxon>Eukaryota</taxon>
        <taxon>Haptista</taxon>
        <taxon>Haptophyta</taxon>
        <taxon>Prymnesiophyceae</taxon>
        <taxon>Isochrysidales</taxon>
        <taxon>Noelaerhabdaceae</taxon>
        <taxon>Emiliania</taxon>
    </lineage>
</organism>
<reference evidence="2" key="1">
    <citation type="journal article" date="2013" name="Nature">
        <title>Pan genome of the phytoplankton Emiliania underpins its global distribution.</title>
        <authorList>
            <person name="Read B.A."/>
            <person name="Kegel J."/>
            <person name="Klute M.J."/>
            <person name="Kuo A."/>
            <person name="Lefebvre S.C."/>
            <person name="Maumus F."/>
            <person name="Mayer C."/>
            <person name="Miller J."/>
            <person name="Monier A."/>
            <person name="Salamov A."/>
            <person name="Young J."/>
            <person name="Aguilar M."/>
            <person name="Claverie J.M."/>
            <person name="Frickenhaus S."/>
            <person name="Gonzalez K."/>
            <person name="Herman E.K."/>
            <person name="Lin Y.C."/>
            <person name="Napier J."/>
            <person name="Ogata H."/>
            <person name="Sarno A.F."/>
            <person name="Shmutz J."/>
            <person name="Schroeder D."/>
            <person name="de Vargas C."/>
            <person name="Verret F."/>
            <person name="von Dassow P."/>
            <person name="Valentin K."/>
            <person name="Van de Peer Y."/>
            <person name="Wheeler G."/>
            <person name="Dacks J.B."/>
            <person name="Delwiche C.F."/>
            <person name="Dyhrman S.T."/>
            <person name="Glockner G."/>
            <person name="John U."/>
            <person name="Richards T."/>
            <person name="Worden A.Z."/>
            <person name="Zhang X."/>
            <person name="Grigoriev I.V."/>
            <person name="Allen A.E."/>
            <person name="Bidle K."/>
            <person name="Borodovsky M."/>
            <person name="Bowler C."/>
            <person name="Brownlee C."/>
            <person name="Cock J.M."/>
            <person name="Elias M."/>
            <person name="Gladyshev V.N."/>
            <person name="Groth M."/>
            <person name="Guda C."/>
            <person name="Hadaegh A."/>
            <person name="Iglesias-Rodriguez M.D."/>
            <person name="Jenkins J."/>
            <person name="Jones B.M."/>
            <person name="Lawson T."/>
            <person name="Leese F."/>
            <person name="Lindquist E."/>
            <person name="Lobanov A."/>
            <person name="Lomsadze A."/>
            <person name="Malik S.B."/>
            <person name="Marsh M.E."/>
            <person name="Mackinder L."/>
            <person name="Mock T."/>
            <person name="Mueller-Roeber B."/>
            <person name="Pagarete A."/>
            <person name="Parker M."/>
            <person name="Probert I."/>
            <person name="Quesneville H."/>
            <person name="Raines C."/>
            <person name="Rensing S.A."/>
            <person name="Riano-Pachon D.M."/>
            <person name="Richier S."/>
            <person name="Rokitta S."/>
            <person name="Shiraiwa Y."/>
            <person name="Soanes D.M."/>
            <person name="van der Giezen M."/>
            <person name="Wahlund T.M."/>
            <person name="Williams B."/>
            <person name="Wilson W."/>
            <person name="Wolfe G."/>
            <person name="Wurch L.L."/>
        </authorList>
    </citation>
    <scope>NUCLEOTIDE SEQUENCE</scope>
</reference>
<dbReference type="GeneID" id="19046376"/>
<keyword evidence="2" id="KW-1185">Reference proteome</keyword>
<sequence>MSGRRLRVAPESCRALLDATARSDGLPLFLSALSACRANGACRAFASARLSSRPSAVSALAPLPEDSRAAEVSFAVGFSGVLLALGGLEFVDLLDPVLPGETEAPPLWLLAGGLAGVWGFDRYSRRGEGAASLARGLSRLFSRDVTRESTAEAASFVSGYLLGLPSCAFTPTAVRPVELLAAASDALGGAAGGGQPRLADRVLVWLLSPVAAEVAAYGDVTISRPALAAQFLQAARRREASAGVDVQEGGWGEGEEADEVRLRWAFGEAKRLLAANAAAQQALQDQMAAGASVGGSVLLLEERLKGRWGSV</sequence>
<dbReference type="RefSeq" id="XP_005770804.1">
    <property type="nucleotide sequence ID" value="XM_005770747.1"/>
</dbReference>
<accession>A0A0D3J4E0</accession>
<protein>
    <submittedName>
        <fullName evidence="1">Uncharacterized protein</fullName>
    </submittedName>
</protein>
<dbReference type="EnsemblProtists" id="EOD18375">
    <property type="protein sequence ID" value="EOD18375"/>
    <property type="gene ID" value="EMIHUDRAFT_420425"/>
</dbReference>
<evidence type="ECO:0000313" key="1">
    <source>
        <dbReference type="EnsemblProtists" id="EOD18375"/>
    </source>
</evidence>
<dbReference type="HOGENOM" id="CLU_895537_0_0_1"/>
<proteinExistence type="predicted"/>
<reference evidence="1" key="2">
    <citation type="submission" date="2024-10" db="UniProtKB">
        <authorList>
            <consortium name="EnsemblProtists"/>
        </authorList>
    </citation>
    <scope>IDENTIFICATION</scope>
</reference>
<evidence type="ECO:0000313" key="2">
    <source>
        <dbReference type="Proteomes" id="UP000013827"/>
    </source>
</evidence>
<dbReference type="PaxDb" id="2903-EOD18375"/>
<name>A0A0D3J4E0_EMIH1</name>